<feature type="domain" description="ABC transmembrane type-1" evidence="8">
    <location>
        <begin position="96"/>
        <end position="301"/>
    </location>
</feature>
<feature type="transmembrane region" description="Helical" evidence="7">
    <location>
        <begin position="175"/>
        <end position="195"/>
    </location>
</feature>
<keyword evidence="2 7" id="KW-0813">Transport</keyword>
<feature type="transmembrane region" description="Helical" evidence="7">
    <location>
        <begin position="12"/>
        <end position="30"/>
    </location>
</feature>
<evidence type="ECO:0000259" key="8">
    <source>
        <dbReference type="PROSITE" id="PS50928"/>
    </source>
</evidence>
<comment type="caution">
    <text evidence="9">The sequence shown here is derived from an EMBL/GenBank/DDBJ whole genome shotgun (WGS) entry which is preliminary data.</text>
</comment>
<accession>A0ABQ6CQW3</accession>
<keyword evidence="3" id="KW-1003">Cell membrane</keyword>
<dbReference type="PROSITE" id="PS50928">
    <property type="entry name" value="ABC_TM1"/>
    <property type="match status" value="1"/>
</dbReference>
<evidence type="ECO:0000313" key="9">
    <source>
        <dbReference type="EMBL" id="GLS20622.1"/>
    </source>
</evidence>
<dbReference type="Pfam" id="PF19300">
    <property type="entry name" value="BPD_transp_1_N"/>
    <property type="match status" value="1"/>
</dbReference>
<proteinExistence type="inferred from homology"/>
<comment type="subcellular location">
    <subcellularLocation>
        <location evidence="1 7">Cell membrane</location>
        <topology evidence="1 7">Multi-pass membrane protein</topology>
    </subcellularLocation>
</comment>
<dbReference type="EMBL" id="BSPC01000032">
    <property type="protein sequence ID" value="GLS20622.1"/>
    <property type="molecule type" value="Genomic_DNA"/>
</dbReference>
<reference evidence="10" key="1">
    <citation type="journal article" date="2019" name="Int. J. Syst. Evol. Microbiol.">
        <title>The Global Catalogue of Microorganisms (GCM) 10K type strain sequencing project: providing services to taxonomists for standard genome sequencing and annotation.</title>
        <authorList>
            <consortium name="The Broad Institute Genomics Platform"/>
            <consortium name="The Broad Institute Genome Sequencing Center for Infectious Disease"/>
            <person name="Wu L."/>
            <person name="Ma J."/>
        </authorList>
    </citation>
    <scope>NUCLEOTIDE SEQUENCE [LARGE SCALE GENOMIC DNA]</scope>
    <source>
        <strain evidence="10">NBRC 101365</strain>
    </source>
</reference>
<evidence type="ECO:0000256" key="1">
    <source>
        <dbReference type="ARBA" id="ARBA00004651"/>
    </source>
</evidence>
<dbReference type="InterPro" id="IPR045621">
    <property type="entry name" value="BPD_transp_1_N"/>
</dbReference>
<evidence type="ECO:0000313" key="10">
    <source>
        <dbReference type="Proteomes" id="UP001156882"/>
    </source>
</evidence>
<protein>
    <submittedName>
        <fullName evidence="9">ABC transporter permease</fullName>
    </submittedName>
</protein>
<organism evidence="9 10">
    <name type="scientific">Labrys miyagiensis</name>
    <dbReference type="NCBI Taxonomy" id="346912"/>
    <lineage>
        <taxon>Bacteria</taxon>
        <taxon>Pseudomonadati</taxon>
        <taxon>Pseudomonadota</taxon>
        <taxon>Alphaproteobacteria</taxon>
        <taxon>Hyphomicrobiales</taxon>
        <taxon>Xanthobacteraceae</taxon>
        <taxon>Labrys</taxon>
    </lineage>
</organism>
<dbReference type="SUPFAM" id="SSF161098">
    <property type="entry name" value="MetI-like"/>
    <property type="match status" value="1"/>
</dbReference>
<dbReference type="PANTHER" id="PTHR43163:SF6">
    <property type="entry name" value="DIPEPTIDE TRANSPORT SYSTEM PERMEASE PROTEIN DPPB-RELATED"/>
    <property type="match status" value="1"/>
</dbReference>
<feature type="transmembrane region" description="Helical" evidence="7">
    <location>
        <begin position="282"/>
        <end position="308"/>
    </location>
</feature>
<evidence type="ECO:0000256" key="2">
    <source>
        <dbReference type="ARBA" id="ARBA00022448"/>
    </source>
</evidence>
<keyword evidence="10" id="KW-1185">Reference proteome</keyword>
<feature type="transmembrane region" description="Helical" evidence="7">
    <location>
        <begin position="240"/>
        <end position="262"/>
    </location>
</feature>
<dbReference type="Proteomes" id="UP001156882">
    <property type="component" value="Unassembled WGS sequence"/>
</dbReference>
<evidence type="ECO:0000256" key="5">
    <source>
        <dbReference type="ARBA" id="ARBA00022989"/>
    </source>
</evidence>
<feature type="transmembrane region" description="Helical" evidence="7">
    <location>
        <begin position="135"/>
        <end position="155"/>
    </location>
</feature>
<sequence>MGRLIAWRIIQGVVTLFAISLIIFLLTLALPGDAATAVLGQSATPETVAAYRHDVGLDLPAWQRYLAWLWNVLTHFDFGKSYTNQRVIVEDLWPRFKNTIWLAGFATLLSVPLAIITGVTCAITEGRIADRAANIGALVAISMPEFFVGGILILFLTGKGMWFAPTASVTPEMSLWARAIATFLPAVAMTCLVCAHMMRMTRNSVLSIMSTPYIEMAFLKGMTRSRVVARHALPNAASPIISVVALNIAYLVVGVVVVEKVFTYPGVGQYMIDAVSKRDIPVVLACGMLFAAVFIILNTIADVMAIILNPRLRHPR</sequence>
<comment type="similarity">
    <text evidence="7">Belongs to the binding-protein-dependent transport system permease family.</text>
</comment>
<dbReference type="InterPro" id="IPR035906">
    <property type="entry name" value="MetI-like_sf"/>
</dbReference>
<feature type="transmembrane region" description="Helical" evidence="7">
    <location>
        <begin position="100"/>
        <end position="123"/>
    </location>
</feature>
<dbReference type="InterPro" id="IPR000515">
    <property type="entry name" value="MetI-like"/>
</dbReference>
<name>A0ABQ6CQW3_9HYPH</name>
<evidence type="ECO:0000256" key="4">
    <source>
        <dbReference type="ARBA" id="ARBA00022692"/>
    </source>
</evidence>
<dbReference type="CDD" id="cd06261">
    <property type="entry name" value="TM_PBP2"/>
    <property type="match status" value="1"/>
</dbReference>
<dbReference type="RefSeq" id="WP_284313705.1">
    <property type="nucleotide sequence ID" value="NZ_BSPC01000032.1"/>
</dbReference>
<keyword evidence="4 7" id="KW-0812">Transmembrane</keyword>
<dbReference type="PANTHER" id="PTHR43163">
    <property type="entry name" value="DIPEPTIDE TRANSPORT SYSTEM PERMEASE PROTEIN DPPB-RELATED"/>
    <property type="match status" value="1"/>
</dbReference>
<gene>
    <name evidence="9" type="ORF">GCM10007874_36390</name>
</gene>
<evidence type="ECO:0000256" key="7">
    <source>
        <dbReference type="RuleBase" id="RU363032"/>
    </source>
</evidence>
<keyword evidence="6 7" id="KW-0472">Membrane</keyword>
<evidence type="ECO:0000256" key="6">
    <source>
        <dbReference type="ARBA" id="ARBA00023136"/>
    </source>
</evidence>
<evidence type="ECO:0000256" key="3">
    <source>
        <dbReference type="ARBA" id="ARBA00022475"/>
    </source>
</evidence>
<dbReference type="Gene3D" id="1.10.3720.10">
    <property type="entry name" value="MetI-like"/>
    <property type="match status" value="1"/>
</dbReference>
<keyword evidence="5 7" id="KW-1133">Transmembrane helix</keyword>
<dbReference type="Pfam" id="PF00528">
    <property type="entry name" value="BPD_transp_1"/>
    <property type="match status" value="1"/>
</dbReference>